<proteinExistence type="predicted"/>
<dbReference type="AlphaFoldDB" id="A0A1M6BN94"/>
<evidence type="ECO:0000313" key="2">
    <source>
        <dbReference type="Proteomes" id="UP000184232"/>
    </source>
</evidence>
<dbReference type="RefSeq" id="WP_072780459.1">
    <property type="nucleotide sequence ID" value="NZ_FQZH01000001.1"/>
</dbReference>
<organism evidence="1 2">
    <name type="scientific">Flavobacterium haoranii</name>
    <dbReference type="NCBI Taxonomy" id="683124"/>
    <lineage>
        <taxon>Bacteria</taxon>
        <taxon>Pseudomonadati</taxon>
        <taxon>Bacteroidota</taxon>
        <taxon>Flavobacteriia</taxon>
        <taxon>Flavobacteriales</taxon>
        <taxon>Flavobacteriaceae</taxon>
        <taxon>Flavobacterium</taxon>
    </lineage>
</organism>
<protein>
    <submittedName>
        <fullName evidence="1">Uncharacterized protein</fullName>
    </submittedName>
</protein>
<reference evidence="1 2" key="1">
    <citation type="submission" date="2016-11" db="EMBL/GenBank/DDBJ databases">
        <authorList>
            <person name="Jaros S."/>
            <person name="Januszkiewicz K."/>
            <person name="Wedrychowicz H."/>
        </authorList>
    </citation>
    <scope>NUCLEOTIDE SEQUENCE [LARGE SCALE GENOMIC DNA]</scope>
    <source>
        <strain evidence="1 2">DSM 22807</strain>
    </source>
</reference>
<accession>A0A1M6BN94</accession>
<evidence type="ECO:0000313" key="1">
    <source>
        <dbReference type="EMBL" id="SHI50205.1"/>
    </source>
</evidence>
<sequence>MLFYLVVLTVLPSARALKVQFGGECKMSCQKSEDSECEKGKFIMSLNFSPVQFVKEIIIYPTVYFIPLKEKTKTIYRFFLVSNYFSSIWHPPKFLL</sequence>
<keyword evidence="2" id="KW-1185">Reference proteome</keyword>
<gene>
    <name evidence="1" type="ORF">SAMN05444337_0157</name>
</gene>
<dbReference type="EMBL" id="FQZH01000001">
    <property type="protein sequence ID" value="SHI50205.1"/>
    <property type="molecule type" value="Genomic_DNA"/>
</dbReference>
<dbReference type="Proteomes" id="UP000184232">
    <property type="component" value="Unassembled WGS sequence"/>
</dbReference>
<name>A0A1M6BN94_9FLAO</name>
<dbReference type="STRING" id="683124.SAMN05444337_0157"/>